<dbReference type="SMART" id="SM00091">
    <property type="entry name" value="PAS"/>
    <property type="match status" value="2"/>
</dbReference>
<sequence length="752" mass="80612">MHERSERGPAVGPQIIFGFDATGRCTLSTGIGLDLLRVKPGELVGQNLFTVYRDDETSVAALSRVLAGETFTVEREFRGRLLAIYYEPVRNPQDVVIGAIGVTTDVTDQRRVESEARAARQRATLLGDLSTALTREILDSEALLRLAVRAVTEPVADAAVVWLRSPAGRSLAPRARWRREGDRVTVPDRGEHLEPPDLAGLQALVVPQVLETGGDETGLRVPLRSRGLLLGVIDMTRAASRGPVTDHDLDLVTDIADRCALALDNALLLDAQREAHEQLVKFQAMADASDNLVGITDTADRFVYTNPQVRRAGVEIAPDDVVWTAAATYAGDSTAGAIRSGVESTGRWSGDLRIAVPGHEVIAELDAFRLSHPDTGAALGTGWIAKDVTGLRATEDALRAANADLKQFKALVEASPDFIAIAGLDGVVKYVNPAGREIVGLDPDLDVTTTSIVDYLTPEGIAASVEVEQPAVIAHGHWEGESTLRNRNGPPVPVAIASFLMREVETGEPFALATVQRDISERLAAETALRELADQRQALLTRLVDAQEAERTRIAADVHDDPVQALAAVDLRLGLLQRRLRERAPELLESLEPLRASVTGATERLRALLFDLEPPDLHDGLAAALRSAARGIFEDTETRWTVDGAAEPEVPNALRVIAFRIATEALTNARKHADARHVTITVRGRDGGLEVSIADDGGGLGPEPVRSTPGHRGLVNMQDRAAIAGGWCALSTPLSGGTLVTVWLPGPESGPM</sequence>
<dbReference type="InterPro" id="IPR036890">
    <property type="entry name" value="HATPase_C_sf"/>
</dbReference>
<dbReference type="Pfam" id="PF02518">
    <property type="entry name" value="HATPase_c"/>
    <property type="match status" value="1"/>
</dbReference>
<dbReference type="InterPro" id="IPR013656">
    <property type="entry name" value="PAS_4"/>
</dbReference>
<dbReference type="Pfam" id="PF08448">
    <property type="entry name" value="PAS_4"/>
    <property type="match status" value="1"/>
</dbReference>
<feature type="domain" description="PAS" evidence="9">
    <location>
        <begin position="404"/>
        <end position="459"/>
    </location>
</feature>
<feature type="domain" description="PAC" evidence="10">
    <location>
        <begin position="67"/>
        <end position="118"/>
    </location>
</feature>
<dbReference type="PROSITE" id="PS50112">
    <property type="entry name" value="PAS"/>
    <property type="match status" value="1"/>
</dbReference>
<dbReference type="InterPro" id="IPR035965">
    <property type="entry name" value="PAS-like_dom_sf"/>
</dbReference>
<evidence type="ECO:0000256" key="6">
    <source>
        <dbReference type="ARBA" id="ARBA00022989"/>
    </source>
</evidence>
<dbReference type="Gene3D" id="3.30.450.40">
    <property type="match status" value="1"/>
</dbReference>
<accession>A0ABN3A1K4</accession>
<evidence type="ECO:0000313" key="11">
    <source>
        <dbReference type="EMBL" id="GAA2152050.1"/>
    </source>
</evidence>
<keyword evidence="5" id="KW-0418">Kinase</keyword>
<dbReference type="CDD" id="cd00130">
    <property type="entry name" value="PAS"/>
    <property type="match status" value="1"/>
</dbReference>
<evidence type="ECO:0000256" key="8">
    <source>
        <dbReference type="ARBA" id="ARBA00023136"/>
    </source>
</evidence>
<comment type="caution">
    <text evidence="11">The sequence shown here is derived from an EMBL/GenBank/DDBJ whole genome shotgun (WGS) entry which is preliminary data.</text>
</comment>
<dbReference type="NCBIfam" id="TIGR00229">
    <property type="entry name" value="sensory_box"/>
    <property type="match status" value="1"/>
</dbReference>
<keyword evidence="3" id="KW-0808">Transferase</keyword>
<evidence type="ECO:0000256" key="4">
    <source>
        <dbReference type="ARBA" id="ARBA00022692"/>
    </source>
</evidence>
<name>A0ABN3A1K4_9ACTN</name>
<gene>
    <name evidence="11" type="ORF">GCM10009844_34930</name>
</gene>
<evidence type="ECO:0000259" key="10">
    <source>
        <dbReference type="PROSITE" id="PS50113"/>
    </source>
</evidence>
<reference evidence="11 12" key="1">
    <citation type="journal article" date="2019" name="Int. J. Syst. Evol. Microbiol.">
        <title>The Global Catalogue of Microorganisms (GCM) 10K type strain sequencing project: providing services to taxonomists for standard genome sequencing and annotation.</title>
        <authorList>
            <consortium name="The Broad Institute Genomics Platform"/>
            <consortium name="The Broad Institute Genome Sequencing Center for Infectious Disease"/>
            <person name="Wu L."/>
            <person name="Ma J."/>
        </authorList>
    </citation>
    <scope>NUCLEOTIDE SEQUENCE [LARGE SCALE GENOMIC DNA]</scope>
    <source>
        <strain evidence="11 12">JCM 16022</strain>
    </source>
</reference>
<dbReference type="SMART" id="SM00065">
    <property type="entry name" value="GAF"/>
    <property type="match status" value="1"/>
</dbReference>
<feature type="domain" description="PAC" evidence="10">
    <location>
        <begin position="478"/>
        <end position="531"/>
    </location>
</feature>
<evidence type="ECO:0000256" key="3">
    <source>
        <dbReference type="ARBA" id="ARBA00022679"/>
    </source>
</evidence>
<dbReference type="Gene3D" id="1.20.5.1930">
    <property type="match status" value="1"/>
</dbReference>
<keyword evidence="7" id="KW-0902">Two-component regulatory system</keyword>
<keyword evidence="8" id="KW-0472">Membrane</keyword>
<evidence type="ECO:0000256" key="2">
    <source>
        <dbReference type="ARBA" id="ARBA00022475"/>
    </source>
</evidence>
<evidence type="ECO:0000256" key="5">
    <source>
        <dbReference type="ARBA" id="ARBA00022777"/>
    </source>
</evidence>
<dbReference type="Gene3D" id="3.30.450.20">
    <property type="entry name" value="PAS domain"/>
    <property type="match status" value="2"/>
</dbReference>
<dbReference type="CDD" id="cd16917">
    <property type="entry name" value="HATPase_UhpB-NarQ-NarX-like"/>
    <property type="match status" value="1"/>
</dbReference>
<keyword evidence="4" id="KW-0812">Transmembrane</keyword>
<keyword evidence="12" id="KW-1185">Reference proteome</keyword>
<evidence type="ECO:0000259" key="9">
    <source>
        <dbReference type="PROSITE" id="PS50112"/>
    </source>
</evidence>
<dbReference type="InterPro" id="IPR011712">
    <property type="entry name" value="Sig_transdc_His_kin_sub3_dim/P"/>
</dbReference>
<dbReference type="InterPro" id="IPR000700">
    <property type="entry name" value="PAS-assoc_C"/>
</dbReference>
<dbReference type="SUPFAM" id="SSF55785">
    <property type="entry name" value="PYP-like sensor domain (PAS domain)"/>
    <property type="match status" value="2"/>
</dbReference>
<keyword evidence="6" id="KW-1133">Transmembrane helix</keyword>
<dbReference type="PANTHER" id="PTHR24421:SF37">
    <property type="entry name" value="SENSOR HISTIDINE KINASE NARS"/>
    <property type="match status" value="1"/>
</dbReference>
<evidence type="ECO:0000256" key="7">
    <source>
        <dbReference type="ARBA" id="ARBA00023012"/>
    </source>
</evidence>
<dbReference type="SMART" id="SM00387">
    <property type="entry name" value="HATPase_c"/>
    <property type="match status" value="1"/>
</dbReference>
<evidence type="ECO:0000313" key="12">
    <source>
        <dbReference type="Proteomes" id="UP001501771"/>
    </source>
</evidence>
<dbReference type="RefSeq" id="WP_344155231.1">
    <property type="nucleotide sequence ID" value="NZ_BAAAQR010000012.1"/>
</dbReference>
<dbReference type="InterPro" id="IPR003594">
    <property type="entry name" value="HATPase_dom"/>
</dbReference>
<protein>
    <recommendedName>
        <fullName evidence="13">PAS domain S-box protein</fullName>
    </recommendedName>
</protein>
<evidence type="ECO:0008006" key="13">
    <source>
        <dbReference type="Google" id="ProtNLM"/>
    </source>
</evidence>
<dbReference type="Proteomes" id="UP001501771">
    <property type="component" value="Unassembled WGS sequence"/>
</dbReference>
<evidence type="ECO:0000256" key="1">
    <source>
        <dbReference type="ARBA" id="ARBA00004651"/>
    </source>
</evidence>
<keyword evidence="2" id="KW-1003">Cell membrane</keyword>
<dbReference type="Pfam" id="PF01590">
    <property type="entry name" value="GAF"/>
    <property type="match status" value="1"/>
</dbReference>
<comment type="subcellular location">
    <subcellularLocation>
        <location evidence="1">Cell membrane</location>
        <topology evidence="1">Multi-pass membrane protein</topology>
    </subcellularLocation>
</comment>
<dbReference type="Pfam" id="PF07730">
    <property type="entry name" value="HisKA_3"/>
    <property type="match status" value="1"/>
</dbReference>
<dbReference type="InterPro" id="IPR003018">
    <property type="entry name" value="GAF"/>
</dbReference>
<dbReference type="InterPro" id="IPR029016">
    <property type="entry name" value="GAF-like_dom_sf"/>
</dbReference>
<dbReference type="Gene3D" id="3.30.565.10">
    <property type="entry name" value="Histidine kinase-like ATPase, C-terminal domain"/>
    <property type="match status" value="1"/>
</dbReference>
<dbReference type="SUPFAM" id="SSF55781">
    <property type="entry name" value="GAF domain-like"/>
    <property type="match status" value="1"/>
</dbReference>
<dbReference type="InterPro" id="IPR000014">
    <property type="entry name" value="PAS"/>
</dbReference>
<proteinExistence type="predicted"/>
<dbReference type="SUPFAM" id="SSF55874">
    <property type="entry name" value="ATPase domain of HSP90 chaperone/DNA topoisomerase II/histidine kinase"/>
    <property type="match status" value="1"/>
</dbReference>
<dbReference type="PANTHER" id="PTHR24421">
    <property type="entry name" value="NITRATE/NITRITE SENSOR PROTEIN NARX-RELATED"/>
    <property type="match status" value="1"/>
</dbReference>
<dbReference type="PROSITE" id="PS50113">
    <property type="entry name" value="PAC"/>
    <property type="match status" value="2"/>
</dbReference>
<organism evidence="11 12">
    <name type="scientific">Nocardioides koreensis</name>
    <dbReference type="NCBI Taxonomy" id="433651"/>
    <lineage>
        <taxon>Bacteria</taxon>
        <taxon>Bacillati</taxon>
        <taxon>Actinomycetota</taxon>
        <taxon>Actinomycetes</taxon>
        <taxon>Propionibacteriales</taxon>
        <taxon>Nocardioidaceae</taxon>
        <taxon>Nocardioides</taxon>
    </lineage>
</organism>
<dbReference type="InterPro" id="IPR050482">
    <property type="entry name" value="Sensor_HK_TwoCompSys"/>
</dbReference>
<dbReference type="EMBL" id="BAAAQR010000012">
    <property type="protein sequence ID" value="GAA2152050.1"/>
    <property type="molecule type" value="Genomic_DNA"/>
</dbReference>